<evidence type="ECO:0000256" key="14">
    <source>
        <dbReference type="ARBA" id="ARBA00023075"/>
    </source>
</evidence>
<feature type="domain" description="Cytochrome b/b6 N-terminal region profile" evidence="18">
    <location>
        <begin position="1"/>
        <end position="199"/>
    </location>
</feature>
<dbReference type="AlphaFoldDB" id="A0A3Q8BM23"/>
<keyword evidence="14" id="KW-0830">Ubiquinone</keyword>
<dbReference type="Gene3D" id="1.20.810.10">
    <property type="entry name" value="Cytochrome Bc1 Complex, Chain C"/>
    <property type="match status" value="1"/>
</dbReference>
<evidence type="ECO:0000256" key="1">
    <source>
        <dbReference type="ARBA" id="ARBA00002566"/>
    </source>
</evidence>
<geneLocation type="mitochondrion" evidence="20"/>
<dbReference type="InterPro" id="IPR036150">
    <property type="entry name" value="Cyt_b/b6_C_sf"/>
</dbReference>
<evidence type="ECO:0000259" key="19">
    <source>
        <dbReference type="PROSITE" id="PS51003"/>
    </source>
</evidence>
<feature type="transmembrane region" description="Helical" evidence="17">
    <location>
        <begin position="21"/>
        <end position="47"/>
    </location>
</feature>
<sequence length="361" mass="41632">MIMNMIKKTFFLLPSSKFLSYSWNYGSMLGMVLGLQLLTGIFLVFYYGGSMPFDDVQYIMYEVTGGWVVRCLHFNGASLFFIFIYCHLFKGLFVGGYRLYGVWFVGVIMIFLFMGVAFMGYVLVFSQMSYWAAVVITSLVTVVPIWGESVVFWLWGSYSVVVSTVKLLFVLHFLLPWVGAVLVMMHLLVLHFFGSSSVLGCHSDYDKIMFFPKFWFKDGVNMMFFLVFAWSFLLWPFVLGDGEMFLVSDIMTSPRHIVPEWYFLYAYAILRAVPSKIMGVLFLILSVGILFILGVVRSNMMFNVSSKIVYVFLFSGICLTWLGSCAPESPYVILSVVMTYIYFSMIFFLFSMAWVTKMIYY</sequence>
<comment type="subunit">
    <text evidence="3">The main subunits of complex b-c1 are: cytochrome b, cytochrome c1 and the Rieske protein.</text>
</comment>
<evidence type="ECO:0000256" key="11">
    <source>
        <dbReference type="ARBA" id="ARBA00022982"/>
    </source>
</evidence>
<dbReference type="PANTHER" id="PTHR19271">
    <property type="entry name" value="CYTOCHROME B"/>
    <property type="match status" value="1"/>
</dbReference>
<keyword evidence="16 17" id="KW-0472">Membrane</keyword>
<dbReference type="Pfam" id="PF00033">
    <property type="entry name" value="Cytochrome_B"/>
    <property type="match status" value="1"/>
</dbReference>
<feature type="transmembrane region" description="Helical" evidence="17">
    <location>
        <begin position="308"/>
        <end position="324"/>
    </location>
</feature>
<evidence type="ECO:0000256" key="6">
    <source>
        <dbReference type="ARBA" id="ARBA00022617"/>
    </source>
</evidence>
<dbReference type="InterPro" id="IPR027387">
    <property type="entry name" value="Cytb/b6-like_sf"/>
</dbReference>
<gene>
    <name evidence="20" type="primary">cytb</name>
</gene>
<dbReference type="InterPro" id="IPR016174">
    <property type="entry name" value="Di-haem_cyt_TM"/>
</dbReference>
<feature type="transmembrane region" description="Helical" evidence="17">
    <location>
        <begin position="277"/>
        <end position="296"/>
    </location>
</feature>
<evidence type="ECO:0000256" key="7">
    <source>
        <dbReference type="ARBA" id="ARBA00022660"/>
    </source>
</evidence>
<keyword evidence="7 17" id="KW-0679">Respiratory chain</keyword>
<dbReference type="GO" id="GO:0005743">
    <property type="term" value="C:mitochondrial inner membrane"/>
    <property type="evidence" value="ECO:0007669"/>
    <property type="project" value="UniProtKB-SubCell"/>
</dbReference>
<evidence type="ECO:0000256" key="9">
    <source>
        <dbReference type="ARBA" id="ARBA00022723"/>
    </source>
</evidence>
<evidence type="ECO:0000256" key="8">
    <source>
        <dbReference type="ARBA" id="ARBA00022692"/>
    </source>
</evidence>
<evidence type="ECO:0000256" key="3">
    <source>
        <dbReference type="ARBA" id="ARBA00011649"/>
    </source>
</evidence>
<feature type="transmembrane region" description="Helical" evidence="17">
    <location>
        <begin position="128"/>
        <end position="146"/>
    </location>
</feature>
<dbReference type="GO" id="GO:0006122">
    <property type="term" value="P:mitochondrial electron transport, ubiquinol to cytochrome c"/>
    <property type="evidence" value="ECO:0007669"/>
    <property type="project" value="TreeGrafter"/>
</dbReference>
<dbReference type="CDD" id="cd00284">
    <property type="entry name" value="Cytochrome_b_N"/>
    <property type="match status" value="1"/>
</dbReference>
<feature type="transmembrane region" description="Helical" evidence="17">
    <location>
        <begin position="220"/>
        <end position="238"/>
    </location>
</feature>
<proteinExistence type="inferred from homology"/>
<evidence type="ECO:0000256" key="12">
    <source>
        <dbReference type="ARBA" id="ARBA00022989"/>
    </source>
</evidence>
<dbReference type="SUPFAM" id="SSF81342">
    <property type="entry name" value="Transmembrane di-heme cytochromes"/>
    <property type="match status" value="1"/>
</dbReference>
<dbReference type="PANTHER" id="PTHR19271:SF16">
    <property type="entry name" value="CYTOCHROME B"/>
    <property type="match status" value="1"/>
</dbReference>
<keyword evidence="5 17" id="KW-0813">Transport</keyword>
<evidence type="ECO:0000256" key="17">
    <source>
        <dbReference type="RuleBase" id="RU362117"/>
    </source>
</evidence>
<keyword evidence="11 17" id="KW-0249">Electron transport</keyword>
<dbReference type="InterPro" id="IPR005797">
    <property type="entry name" value="Cyt_b/b6_N"/>
</dbReference>
<accession>A0A3Q8BM23</accession>
<reference evidence="20" key="1">
    <citation type="submission" date="2016-12" db="EMBL/GenBank/DDBJ databases">
        <title>Molecular characterization of a Eupolyphaga parasitic nematode.</title>
        <authorList>
            <person name="Zeng Q.R."/>
            <person name="Liu X.Y."/>
            <person name="Yuan H."/>
            <person name="Wang W.Y."/>
            <person name="Gu K.Z."/>
            <person name="Sun H."/>
            <person name="Zhou W.P."/>
            <person name="Cheng Y.D."/>
        </authorList>
    </citation>
    <scope>NUCLEOTIDE SEQUENCE</scope>
</reference>
<evidence type="ECO:0000256" key="4">
    <source>
        <dbReference type="ARBA" id="ARBA00013531"/>
    </source>
</evidence>
<dbReference type="Pfam" id="PF00032">
    <property type="entry name" value="Cytochrom_B_C"/>
    <property type="match status" value="1"/>
</dbReference>
<dbReference type="GO" id="GO:0016491">
    <property type="term" value="F:oxidoreductase activity"/>
    <property type="evidence" value="ECO:0007669"/>
    <property type="project" value="UniProtKB-UniRule"/>
</dbReference>
<keyword evidence="12 17" id="KW-1133">Transmembrane helix</keyword>
<keyword evidence="10" id="KW-0999">Mitochondrion inner membrane</keyword>
<dbReference type="GO" id="GO:0008121">
    <property type="term" value="F:quinol-cytochrome-c reductase activity"/>
    <property type="evidence" value="ECO:0007669"/>
    <property type="project" value="TreeGrafter"/>
</dbReference>
<evidence type="ECO:0000256" key="5">
    <source>
        <dbReference type="ARBA" id="ARBA00022448"/>
    </source>
</evidence>
<evidence type="ECO:0000256" key="13">
    <source>
        <dbReference type="ARBA" id="ARBA00023004"/>
    </source>
</evidence>
<feature type="transmembrane region" description="Helical" evidence="17">
    <location>
        <begin position="330"/>
        <end position="355"/>
    </location>
</feature>
<keyword evidence="9 17" id="KW-0479">Metal-binding</keyword>
<evidence type="ECO:0000256" key="2">
    <source>
        <dbReference type="ARBA" id="ARBA00004448"/>
    </source>
</evidence>
<evidence type="ECO:0000256" key="10">
    <source>
        <dbReference type="ARBA" id="ARBA00022792"/>
    </source>
</evidence>
<comment type="function">
    <text evidence="1 17">Component of the ubiquinol-cytochrome c reductase complex (complex III or cytochrome b-c1 complex) that is part of the mitochondrial respiratory chain. The b-c1 complex mediates electron transfer from ubiquinol to cytochrome c. Contributes to the generation of a proton gradient across the mitochondrial membrane that is then used for ATP synthesis.</text>
</comment>
<evidence type="ECO:0000256" key="16">
    <source>
        <dbReference type="ARBA" id="ARBA00023136"/>
    </source>
</evidence>
<evidence type="ECO:0000313" key="20">
    <source>
        <dbReference type="EMBL" id="AST14935.1"/>
    </source>
</evidence>
<evidence type="ECO:0000259" key="18">
    <source>
        <dbReference type="PROSITE" id="PS51002"/>
    </source>
</evidence>
<feature type="transmembrane region" description="Helical" evidence="17">
    <location>
        <begin position="153"/>
        <end position="171"/>
    </location>
</feature>
<feature type="domain" description="Cytochrome b/b6 C-terminal region profile" evidence="19">
    <location>
        <begin position="200"/>
        <end position="361"/>
    </location>
</feature>
<dbReference type="EMBL" id="KY399989">
    <property type="protein sequence ID" value="AST14935.1"/>
    <property type="molecule type" value="Genomic_DNA"/>
</dbReference>
<comment type="subcellular location">
    <subcellularLocation>
        <location evidence="2">Mitochondrion inner membrane</location>
        <topology evidence="2">Multi-pass membrane protein</topology>
    </subcellularLocation>
</comment>
<protein>
    <recommendedName>
        <fullName evidence="4 17">Cytochrome b</fullName>
    </recommendedName>
</protein>
<name>A0A3Q8BM23_9BILA</name>
<keyword evidence="13 17" id="KW-0408">Iron</keyword>
<dbReference type="PROSITE" id="PS51002">
    <property type="entry name" value="CYTB_NTER"/>
    <property type="match status" value="1"/>
</dbReference>
<keyword evidence="15 17" id="KW-0496">Mitochondrion</keyword>
<dbReference type="GO" id="GO:0046872">
    <property type="term" value="F:metal ion binding"/>
    <property type="evidence" value="ECO:0007669"/>
    <property type="project" value="UniProtKB-UniRule"/>
</dbReference>
<keyword evidence="6 17" id="KW-0349">Heme</keyword>
<feature type="transmembrane region" description="Helical" evidence="17">
    <location>
        <begin position="100"/>
        <end position="122"/>
    </location>
</feature>
<dbReference type="PROSITE" id="PS51003">
    <property type="entry name" value="CYTB_CTER"/>
    <property type="match status" value="1"/>
</dbReference>
<keyword evidence="8 17" id="KW-0812">Transmembrane</keyword>
<dbReference type="InterPro" id="IPR005798">
    <property type="entry name" value="Cyt_b/b6_C"/>
</dbReference>
<evidence type="ECO:0000256" key="15">
    <source>
        <dbReference type="ARBA" id="ARBA00023128"/>
    </source>
</evidence>
<organism evidence="20">
    <name type="scientific">Hammerschmidtiella sp. ZengetLiu-2016</name>
    <dbReference type="NCBI Taxonomy" id="2025463"/>
    <lineage>
        <taxon>Eukaryota</taxon>
        <taxon>Metazoa</taxon>
        <taxon>Ecdysozoa</taxon>
        <taxon>Nematoda</taxon>
        <taxon>Chromadorea</taxon>
        <taxon>Rhabditida</taxon>
        <taxon>Spirurina</taxon>
        <taxon>Oxyuridomorpha</taxon>
        <taxon>Thelastomatoidea</taxon>
        <taxon>Thelastomatidae</taxon>
        <taxon>Hammerschmidtiella</taxon>
    </lineage>
</organism>
<comment type="cofactor">
    <cofactor evidence="17">
        <name>heme b</name>
        <dbReference type="ChEBI" id="CHEBI:60344"/>
    </cofactor>
    <text evidence="17">Binds 2 heme groups non-covalently.</text>
</comment>
<feature type="transmembrane region" description="Helical" evidence="17">
    <location>
        <begin position="177"/>
        <end position="199"/>
    </location>
</feature>
<comment type="similarity">
    <text evidence="17">Belongs to the cytochrome b family.</text>
</comment>
<dbReference type="SUPFAM" id="SSF81648">
    <property type="entry name" value="a domain/subunit of cytochrome bc1 complex (Ubiquinol-cytochrome c reductase)"/>
    <property type="match status" value="1"/>
</dbReference>
<feature type="transmembrane region" description="Helical" evidence="17">
    <location>
        <begin position="67"/>
        <end position="88"/>
    </location>
</feature>
<dbReference type="InterPro" id="IPR048259">
    <property type="entry name" value="Cytochrome_b_N_euk/bac"/>
</dbReference>